<sequence length="157" mass="16328">MADVSPDEPEMQADTLELINTELAGRLARQAESMSKIETKATALTGLAIAAASFLSTREVDSVLAGLAYVSYAAAGGLSIAANAVASYQDAPTPRPWFNKYATATRTAALAALSATRVKAFEANVPRHVRKGRLWAASAGALGLGVVLMISAILVHN</sequence>
<gene>
    <name evidence="2" type="ORF">GCM10023198_05860</name>
</gene>
<keyword evidence="1" id="KW-0472">Membrane</keyword>
<evidence type="ECO:0000313" key="2">
    <source>
        <dbReference type="EMBL" id="GAA4689965.1"/>
    </source>
</evidence>
<organism evidence="2 3">
    <name type="scientific">Promicromonospora umidemergens</name>
    <dbReference type="NCBI Taxonomy" id="629679"/>
    <lineage>
        <taxon>Bacteria</taxon>
        <taxon>Bacillati</taxon>
        <taxon>Actinomycetota</taxon>
        <taxon>Actinomycetes</taxon>
        <taxon>Micrococcales</taxon>
        <taxon>Promicromonosporaceae</taxon>
        <taxon>Promicromonospora</taxon>
    </lineage>
</organism>
<proteinExistence type="predicted"/>
<evidence type="ECO:0000313" key="3">
    <source>
        <dbReference type="Proteomes" id="UP001500843"/>
    </source>
</evidence>
<dbReference type="RefSeq" id="WP_253871097.1">
    <property type="nucleotide sequence ID" value="NZ_BAABHM010000004.1"/>
</dbReference>
<keyword evidence="1" id="KW-0812">Transmembrane</keyword>
<keyword evidence="3" id="KW-1185">Reference proteome</keyword>
<feature type="transmembrane region" description="Helical" evidence="1">
    <location>
        <begin position="134"/>
        <end position="155"/>
    </location>
</feature>
<name>A0ABP8WIW1_9MICO</name>
<protein>
    <recommendedName>
        <fullName evidence="4">Superfamily III holin-X</fullName>
    </recommendedName>
</protein>
<dbReference type="Proteomes" id="UP001500843">
    <property type="component" value="Unassembled WGS sequence"/>
</dbReference>
<evidence type="ECO:0008006" key="4">
    <source>
        <dbReference type="Google" id="ProtNLM"/>
    </source>
</evidence>
<keyword evidence="1" id="KW-1133">Transmembrane helix</keyword>
<accession>A0ABP8WIW1</accession>
<reference evidence="3" key="1">
    <citation type="journal article" date="2019" name="Int. J. Syst. Evol. Microbiol.">
        <title>The Global Catalogue of Microorganisms (GCM) 10K type strain sequencing project: providing services to taxonomists for standard genome sequencing and annotation.</title>
        <authorList>
            <consortium name="The Broad Institute Genomics Platform"/>
            <consortium name="The Broad Institute Genome Sequencing Center for Infectious Disease"/>
            <person name="Wu L."/>
            <person name="Ma J."/>
        </authorList>
    </citation>
    <scope>NUCLEOTIDE SEQUENCE [LARGE SCALE GENOMIC DNA]</scope>
    <source>
        <strain evidence="3">JCM 17975</strain>
    </source>
</reference>
<comment type="caution">
    <text evidence="2">The sequence shown here is derived from an EMBL/GenBank/DDBJ whole genome shotgun (WGS) entry which is preliminary data.</text>
</comment>
<dbReference type="EMBL" id="BAABHM010000004">
    <property type="protein sequence ID" value="GAA4689965.1"/>
    <property type="molecule type" value="Genomic_DNA"/>
</dbReference>
<evidence type="ECO:0000256" key="1">
    <source>
        <dbReference type="SAM" id="Phobius"/>
    </source>
</evidence>